<dbReference type="PANTHER" id="PTHR46865:SF2">
    <property type="entry name" value="MONOOXYGENASE"/>
    <property type="match status" value="1"/>
</dbReference>
<evidence type="ECO:0000313" key="2">
    <source>
        <dbReference type="Proteomes" id="UP001500711"/>
    </source>
</evidence>
<keyword evidence="2" id="KW-1185">Reference proteome</keyword>
<gene>
    <name evidence="1" type="ORF">GCM10022267_85280</name>
</gene>
<name>A0ABP7CEN0_9PSEU</name>
<accession>A0ABP7CEN0</accession>
<comment type="caution">
    <text evidence="1">The sequence shown here is derived from an EMBL/GenBank/DDBJ whole genome shotgun (WGS) entry which is preliminary data.</text>
</comment>
<evidence type="ECO:0000313" key="1">
    <source>
        <dbReference type="EMBL" id="GAA3685410.1"/>
    </source>
</evidence>
<dbReference type="InterPro" id="IPR051704">
    <property type="entry name" value="FAD_aromatic-hydroxylase"/>
</dbReference>
<dbReference type="InterPro" id="IPR036188">
    <property type="entry name" value="FAD/NAD-bd_sf"/>
</dbReference>
<dbReference type="Proteomes" id="UP001500711">
    <property type="component" value="Unassembled WGS sequence"/>
</dbReference>
<protein>
    <recommendedName>
        <fullName evidence="3">FAD binding domain-containing protein</fullName>
    </recommendedName>
</protein>
<dbReference type="EMBL" id="BAABBE010000050">
    <property type="protein sequence ID" value="GAA3685410.1"/>
    <property type="molecule type" value="Genomic_DNA"/>
</dbReference>
<dbReference type="PANTHER" id="PTHR46865">
    <property type="entry name" value="OXIDOREDUCTASE-RELATED"/>
    <property type="match status" value="1"/>
</dbReference>
<dbReference type="Gene3D" id="3.50.50.60">
    <property type="entry name" value="FAD/NAD(P)-binding domain"/>
    <property type="match status" value="1"/>
</dbReference>
<evidence type="ECO:0008006" key="3">
    <source>
        <dbReference type="Google" id="ProtNLM"/>
    </source>
</evidence>
<organism evidence="1 2">
    <name type="scientific">Lentzea roselyniae</name>
    <dbReference type="NCBI Taxonomy" id="531940"/>
    <lineage>
        <taxon>Bacteria</taxon>
        <taxon>Bacillati</taxon>
        <taxon>Actinomycetota</taxon>
        <taxon>Actinomycetes</taxon>
        <taxon>Pseudonocardiales</taxon>
        <taxon>Pseudonocardiaceae</taxon>
        <taxon>Lentzea</taxon>
    </lineage>
</organism>
<reference evidence="2" key="1">
    <citation type="journal article" date="2019" name="Int. J. Syst. Evol. Microbiol.">
        <title>The Global Catalogue of Microorganisms (GCM) 10K type strain sequencing project: providing services to taxonomists for standard genome sequencing and annotation.</title>
        <authorList>
            <consortium name="The Broad Institute Genomics Platform"/>
            <consortium name="The Broad Institute Genome Sequencing Center for Infectious Disease"/>
            <person name="Wu L."/>
            <person name="Ma J."/>
        </authorList>
    </citation>
    <scope>NUCLEOTIDE SEQUENCE [LARGE SCALE GENOMIC DNA]</scope>
    <source>
        <strain evidence="2">JCM 17494</strain>
    </source>
</reference>
<dbReference type="SUPFAM" id="SSF51905">
    <property type="entry name" value="FAD/NAD(P)-binding domain"/>
    <property type="match status" value="1"/>
</dbReference>
<sequence length="157" mass="16008">MGAGVSGLAAAYRLLRSDWDVVVPAAATPARPGGIPAALTDFGLNAARRLGLLPALVERRQPRCDLVAVDAAGVPLAVHPEPPPHRPVLGQDEMLAVLSDALGGEVDRRGAELPVLVADDCGVTAIFANGDEDWFDLVVGADGACSAVRAAVLGSSN</sequence>
<proteinExistence type="predicted"/>